<feature type="compositionally biased region" description="Low complexity" evidence="5">
    <location>
        <begin position="158"/>
        <end position="177"/>
    </location>
</feature>
<dbReference type="PROSITE" id="PS50089">
    <property type="entry name" value="ZF_RING_2"/>
    <property type="match status" value="1"/>
</dbReference>
<dbReference type="RefSeq" id="XP_062794941.1">
    <property type="nucleotide sequence ID" value="XM_062938890.1"/>
</dbReference>
<keyword evidence="6" id="KW-0812">Transmembrane</keyword>
<evidence type="ECO:0000256" key="1">
    <source>
        <dbReference type="ARBA" id="ARBA00022723"/>
    </source>
</evidence>
<proteinExistence type="predicted"/>
<dbReference type="GeneID" id="87959326"/>
<dbReference type="Proteomes" id="UP001329825">
    <property type="component" value="Chromosome 10"/>
</dbReference>
<dbReference type="PANTHER" id="PTHR45969">
    <property type="entry name" value="RING ZINC FINGER PROTEIN-RELATED"/>
    <property type="match status" value="1"/>
</dbReference>
<evidence type="ECO:0000313" key="8">
    <source>
        <dbReference type="EMBL" id="WRT70202.1"/>
    </source>
</evidence>
<keyword evidence="6" id="KW-1133">Transmembrane helix</keyword>
<accession>A0ABZ1D9C8</accession>
<feature type="region of interest" description="Disordered" evidence="5">
    <location>
        <begin position="487"/>
        <end position="514"/>
    </location>
</feature>
<feature type="region of interest" description="Disordered" evidence="5">
    <location>
        <begin position="1"/>
        <end position="21"/>
    </location>
</feature>
<keyword evidence="3" id="KW-0862">Zinc</keyword>
<reference evidence="8 9" key="1">
    <citation type="submission" date="2024-01" db="EMBL/GenBank/DDBJ databases">
        <title>Comparative genomics of Cryptococcus and Kwoniella reveals pathogenesis evolution and contrasting modes of karyotype evolution via chromosome fusion or intercentromeric recombination.</title>
        <authorList>
            <person name="Coelho M.A."/>
            <person name="David-Palma M."/>
            <person name="Shea T."/>
            <person name="Bowers K."/>
            <person name="McGinley-Smith S."/>
            <person name="Mohammad A.W."/>
            <person name="Gnirke A."/>
            <person name="Yurkov A.M."/>
            <person name="Nowrousian M."/>
            <person name="Sun S."/>
            <person name="Cuomo C.A."/>
            <person name="Heitman J."/>
        </authorList>
    </citation>
    <scope>NUCLEOTIDE SEQUENCE [LARGE SCALE GENOMIC DNA]</scope>
    <source>
        <strain evidence="8">CBS 11374</strain>
    </source>
</reference>
<dbReference type="InterPro" id="IPR001841">
    <property type="entry name" value="Znf_RING"/>
</dbReference>
<evidence type="ECO:0000259" key="7">
    <source>
        <dbReference type="PROSITE" id="PS50089"/>
    </source>
</evidence>
<dbReference type="InterPro" id="IPR013083">
    <property type="entry name" value="Znf_RING/FYVE/PHD"/>
</dbReference>
<evidence type="ECO:0000256" key="2">
    <source>
        <dbReference type="ARBA" id="ARBA00022771"/>
    </source>
</evidence>
<name>A0ABZ1D9C8_9TREE</name>
<organism evidence="8 9">
    <name type="scientific">Kwoniella shivajii</name>
    <dbReference type="NCBI Taxonomy" id="564305"/>
    <lineage>
        <taxon>Eukaryota</taxon>
        <taxon>Fungi</taxon>
        <taxon>Dikarya</taxon>
        <taxon>Basidiomycota</taxon>
        <taxon>Agaricomycotina</taxon>
        <taxon>Tremellomycetes</taxon>
        <taxon>Tremellales</taxon>
        <taxon>Cryptococcaceae</taxon>
        <taxon>Kwoniella</taxon>
    </lineage>
</organism>
<dbReference type="CDD" id="cd16454">
    <property type="entry name" value="RING-H2_PA-TM-RING"/>
    <property type="match status" value="1"/>
</dbReference>
<feature type="transmembrane region" description="Helical" evidence="6">
    <location>
        <begin position="289"/>
        <end position="307"/>
    </location>
</feature>
<keyword evidence="1" id="KW-0479">Metal-binding</keyword>
<dbReference type="SUPFAM" id="SSF57850">
    <property type="entry name" value="RING/U-box"/>
    <property type="match status" value="1"/>
</dbReference>
<feature type="transmembrane region" description="Helical" evidence="6">
    <location>
        <begin position="98"/>
        <end position="121"/>
    </location>
</feature>
<feature type="domain" description="RING-type" evidence="7">
    <location>
        <begin position="426"/>
        <end position="476"/>
    </location>
</feature>
<feature type="transmembrane region" description="Helical" evidence="6">
    <location>
        <begin position="327"/>
        <end position="359"/>
    </location>
</feature>
<feature type="transmembrane region" description="Helical" evidence="6">
    <location>
        <begin position="47"/>
        <end position="69"/>
    </location>
</feature>
<keyword evidence="6" id="KW-0472">Membrane</keyword>
<feature type="compositionally biased region" description="Basic and acidic residues" evidence="5">
    <location>
        <begin position="203"/>
        <end position="226"/>
    </location>
</feature>
<evidence type="ECO:0000256" key="6">
    <source>
        <dbReference type="SAM" id="Phobius"/>
    </source>
</evidence>
<gene>
    <name evidence="8" type="ORF">IL334_007196</name>
</gene>
<dbReference type="EMBL" id="CP141890">
    <property type="protein sequence ID" value="WRT70202.1"/>
    <property type="molecule type" value="Genomic_DNA"/>
</dbReference>
<protein>
    <recommendedName>
        <fullName evidence="7">RING-type domain-containing protein</fullName>
    </recommendedName>
</protein>
<evidence type="ECO:0000256" key="5">
    <source>
        <dbReference type="SAM" id="MobiDB-lite"/>
    </source>
</evidence>
<sequence>MSSNSSTTPHRQTGSLSGNNEIHRDQVTRRASIRSALDWIQRFKQSWISIVILKGGIGLGQVIVLITLLNLSSSLPSPLYPARKQSEPTQACPHPEYFQAWMGVQIGRLTICWAVSMWICFERRRHRGDQRASNDEEEDTVSSEISHRVHTVNHITPSASSSSSSSSIFHTPSTQSSRTPETIYISTYTSMPSFTSLSPDRQNGGRKESRLTPHIVREVREHRENDGSVPSAEGGNARDEDDAERTDRESLMAARQMVRPDHAIEDGQNGMGSSWREATDRIAPKISKFLGLLSFVLFILGNILLFSPSPSNQESCYRSSPMLWWGVMTVTGVGWFLLAQIVIVILVAGIGGTLVVAILRNFGISSPSSPPPGHDRAPPPIPLTAVELSSLKFNCYAPHPENPNLSIREELLPHPPIFLEENRITCAICQENFVPPEIGREEMSEWLRELSCNHVYHAKCIDEWLTRGSANCPFCNRSVREMINTSSNDQADHGREHGQRRKSVLSTWLRKESR</sequence>
<feature type="region of interest" description="Disordered" evidence="5">
    <location>
        <begin position="128"/>
        <end position="275"/>
    </location>
</feature>
<feature type="compositionally biased region" description="Polar residues" evidence="5">
    <location>
        <begin position="1"/>
        <end position="20"/>
    </location>
</feature>
<dbReference type="Pfam" id="PF13639">
    <property type="entry name" value="zf-RING_2"/>
    <property type="match status" value="1"/>
</dbReference>
<evidence type="ECO:0000313" key="9">
    <source>
        <dbReference type="Proteomes" id="UP001329825"/>
    </source>
</evidence>
<evidence type="ECO:0000256" key="3">
    <source>
        <dbReference type="ARBA" id="ARBA00022833"/>
    </source>
</evidence>
<feature type="compositionally biased region" description="Polar residues" evidence="5">
    <location>
        <begin position="178"/>
        <end position="201"/>
    </location>
</feature>
<dbReference type="Gene3D" id="3.30.40.10">
    <property type="entry name" value="Zinc/RING finger domain, C3HC4 (zinc finger)"/>
    <property type="match status" value="1"/>
</dbReference>
<keyword evidence="2 4" id="KW-0863">Zinc-finger</keyword>
<evidence type="ECO:0000256" key="4">
    <source>
        <dbReference type="PROSITE-ProRule" id="PRU00175"/>
    </source>
</evidence>
<keyword evidence="9" id="KW-1185">Reference proteome</keyword>
<dbReference type="SMART" id="SM00184">
    <property type="entry name" value="RING"/>
    <property type="match status" value="1"/>
</dbReference>